<proteinExistence type="predicted"/>
<reference evidence="1 2" key="1">
    <citation type="submission" date="2015-01" db="EMBL/GenBank/DDBJ databases">
        <title>Evolution of Trichinella species and genotypes.</title>
        <authorList>
            <person name="Korhonen P.K."/>
            <person name="Edoardo P."/>
            <person name="Giuseppe L.R."/>
            <person name="Gasser R.B."/>
        </authorList>
    </citation>
    <scope>NUCLEOTIDE SEQUENCE [LARGE SCALE GENOMIC DNA]</scope>
    <source>
        <strain evidence="1">ISS141</strain>
    </source>
</reference>
<organism evidence="1 2">
    <name type="scientific">Trichinella pseudospiralis</name>
    <name type="common">Parasitic roundworm</name>
    <dbReference type="NCBI Taxonomy" id="6337"/>
    <lineage>
        <taxon>Eukaryota</taxon>
        <taxon>Metazoa</taxon>
        <taxon>Ecdysozoa</taxon>
        <taxon>Nematoda</taxon>
        <taxon>Enoplea</taxon>
        <taxon>Dorylaimia</taxon>
        <taxon>Trichinellida</taxon>
        <taxon>Trichinellidae</taxon>
        <taxon>Trichinella</taxon>
    </lineage>
</organism>
<accession>A0A0V0WM11</accession>
<name>A0A0V0WM11_TRIPS</name>
<dbReference type="Proteomes" id="UP000054815">
    <property type="component" value="Unassembled WGS sequence"/>
</dbReference>
<comment type="caution">
    <text evidence="1">The sequence shown here is derived from an EMBL/GenBank/DDBJ whole genome shotgun (WGS) entry which is preliminary data.</text>
</comment>
<dbReference type="AlphaFoldDB" id="A0A0V0WM11"/>
<gene>
    <name evidence="1" type="ORF">T4E_7750</name>
</gene>
<evidence type="ECO:0000313" key="2">
    <source>
        <dbReference type="Proteomes" id="UP000054815"/>
    </source>
</evidence>
<feature type="non-terminal residue" evidence="1">
    <location>
        <position position="1"/>
    </location>
</feature>
<sequence length="105" mass="12013">LHYLSIDIIAEERTGDACPTVAWNPILLQVLFHTRKPHASISTQRKRGWSPERYLVHAKNGLRRGDPTLVTNVTLFTIGHDIKFYYATVRNNTKKGQRVSTAQKQ</sequence>
<evidence type="ECO:0000313" key="1">
    <source>
        <dbReference type="EMBL" id="KRX76797.1"/>
    </source>
</evidence>
<feature type="non-terminal residue" evidence="1">
    <location>
        <position position="105"/>
    </location>
</feature>
<protein>
    <submittedName>
        <fullName evidence="1">Uncharacterized protein</fullName>
    </submittedName>
</protein>
<dbReference type="EMBL" id="JYDU01000928">
    <property type="protein sequence ID" value="KRX76797.1"/>
    <property type="molecule type" value="Genomic_DNA"/>
</dbReference>